<sequence>MITLDGLSVALPPGRIVRAKEGDGRPAFWLSDGPLPPRMWATLRADHPRSGLWPLLLTALDPHDEFRPWGDGDVDPDAMTSPASHDVDAVLAHWWAGQQPVDGSESDVIAPYGTSWPGRSPRLEPSTDPDATAAELVEVLASFDDDTRFGLVPAERGADAITSAGWLGPVNHTGDTAKLSAVLRDWEDRFGARLIGAGFATLQVSVAAPPGSREEALSVAAEHFAFCPDNVWQGPEGTLAGYAERLVGEDTWYFWWD</sequence>
<proteinExistence type="predicted"/>
<reference evidence="3" key="1">
    <citation type="journal article" date="2019" name="Int. J. Syst. Evol. Microbiol.">
        <title>The Global Catalogue of Microorganisms (GCM) 10K type strain sequencing project: providing services to taxonomists for standard genome sequencing and annotation.</title>
        <authorList>
            <consortium name="The Broad Institute Genomics Platform"/>
            <consortium name="The Broad Institute Genome Sequencing Center for Infectious Disease"/>
            <person name="Wu L."/>
            <person name="Ma J."/>
        </authorList>
    </citation>
    <scope>NUCLEOTIDE SEQUENCE [LARGE SCALE GENOMIC DNA]</scope>
    <source>
        <strain evidence="3">ZS-22-S1</strain>
    </source>
</reference>
<dbReference type="Pfam" id="PF14062">
    <property type="entry name" value="DUF4253"/>
    <property type="match status" value="1"/>
</dbReference>
<name>A0ABV9S403_9PSEU</name>
<accession>A0ABV9S403</accession>
<evidence type="ECO:0000259" key="1">
    <source>
        <dbReference type="Pfam" id="PF14062"/>
    </source>
</evidence>
<organism evidence="2 3">
    <name type="scientific">Actinophytocola glycyrrhizae</name>
    <dbReference type="NCBI Taxonomy" id="2044873"/>
    <lineage>
        <taxon>Bacteria</taxon>
        <taxon>Bacillati</taxon>
        <taxon>Actinomycetota</taxon>
        <taxon>Actinomycetes</taxon>
        <taxon>Pseudonocardiales</taxon>
        <taxon>Pseudonocardiaceae</taxon>
    </lineage>
</organism>
<dbReference type="Proteomes" id="UP001595859">
    <property type="component" value="Unassembled WGS sequence"/>
</dbReference>
<gene>
    <name evidence="2" type="ORF">ACFPCV_22980</name>
</gene>
<evidence type="ECO:0000313" key="3">
    <source>
        <dbReference type="Proteomes" id="UP001595859"/>
    </source>
</evidence>
<dbReference type="InterPro" id="IPR025349">
    <property type="entry name" value="DUF4253"/>
</dbReference>
<evidence type="ECO:0000313" key="2">
    <source>
        <dbReference type="EMBL" id="MFC4856380.1"/>
    </source>
</evidence>
<feature type="domain" description="DUF4253" evidence="1">
    <location>
        <begin position="149"/>
        <end position="257"/>
    </location>
</feature>
<dbReference type="EMBL" id="JBHSIS010000010">
    <property type="protein sequence ID" value="MFC4856380.1"/>
    <property type="molecule type" value="Genomic_DNA"/>
</dbReference>
<protein>
    <submittedName>
        <fullName evidence="2">DUF4253 domain-containing protein</fullName>
    </submittedName>
</protein>
<dbReference type="RefSeq" id="WP_378058356.1">
    <property type="nucleotide sequence ID" value="NZ_JBHSIS010000010.1"/>
</dbReference>
<comment type="caution">
    <text evidence="2">The sequence shown here is derived from an EMBL/GenBank/DDBJ whole genome shotgun (WGS) entry which is preliminary data.</text>
</comment>
<keyword evidence="3" id="KW-1185">Reference proteome</keyword>